<reference evidence="2" key="1">
    <citation type="journal article" date="2021" name="PeerJ">
        <title>Extensive microbial diversity within the chicken gut microbiome revealed by metagenomics and culture.</title>
        <authorList>
            <person name="Gilroy R."/>
            <person name="Ravi A."/>
            <person name="Getino M."/>
            <person name="Pursley I."/>
            <person name="Horton D.L."/>
            <person name="Alikhan N.F."/>
            <person name="Baker D."/>
            <person name="Gharbi K."/>
            <person name="Hall N."/>
            <person name="Watson M."/>
            <person name="Adriaenssens E.M."/>
            <person name="Foster-Nyarko E."/>
            <person name="Jarju S."/>
            <person name="Secka A."/>
            <person name="Antonio M."/>
            <person name="Oren A."/>
            <person name="Chaudhuri R.R."/>
            <person name="La Ragione R."/>
            <person name="Hildebrand F."/>
            <person name="Pallen M.J."/>
        </authorList>
    </citation>
    <scope>NUCLEOTIDE SEQUENCE</scope>
    <source>
        <strain evidence="2">5134</strain>
    </source>
</reference>
<dbReference type="GO" id="GO:0000175">
    <property type="term" value="F:3'-5'-RNA exonuclease activity"/>
    <property type="evidence" value="ECO:0007669"/>
    <property type="project" value="TreeGrafter"/>
</dbReference>
<keyword evidence="2" id="KW-0255">Endonuclease</keyword>
<dbReference type="CDD" id="cd09083">
    <property type="entry name" value="EEP-1"/>
    <property type="match status" value="1"/>
</dbReference>
<feature type="domain" description="Endonuclease/exonuclease/phosphatase" evidence="1">
    <location>
        <begin position="41"/>
        <end position="287"/>
    </location>
</feature>
<evidence type="ECO:0000259" key="1">
    <source>
        <dbReference type="Pfam" id="PF03372"/>
    </source>
</evidence>
<dbReference type="Proteomes" id="UP000886844">
    <property type="component" value="Unassembled WGS sequence"/>
</dbReference>
<sequence>MEKLKYLLYGIVLCALGCSSGSDDNPGPSGGGASANTLKVMSFNIRCVTTSDTGDKAWDVRKAPCVKMINSIQPDVIGMQEPRTAQRDYLKENLPDYEMLEVPNTGTKEGGNSVLLYRKSRFTRIDWGYYFLSDTPDKPSYAWEASQWHTTVWAHLKEVGTDKDFWLFTTHMPAYASNISAREKSAKLNVSKMKELAGENAMLFITGDMNCSYATDDASREALTPYYQWMSAGRALDLEGNVYSFNNYGSGTATPKRNLDHIFYRNAVAKSFRTITDNYGVPYISDHYPILLTTGF</sequence>
<protein>
    <submittedName>
        <fullName evidence="2">Endonuclease/exonuclease/phosphatase family protein</fullName>
    </submittedName>
</protein>
<accession>A0A9D2CB36</accession>
<proteinExistence type="predicted"/>
<dbReference type="SUPFAM" id="SSF56219">
    <property type="entry name" value="DNase I-like"/>
    <property type="match status" value="1"/>
</dbReference>
<dbReference type="InterPro" id="IPR036691">
    <property type="entry name" value="Endo/exonu/phosph_ase_sf"/>
</dbReference>
<dbReference type="Gene3D" id="3.60.10.10">
    <property type="entry name" value="Endonuclease/exonuclease/phosphatase"/>
    <property type="match status" value="1"/>
</dbReference>
<reference evidence="2" key="2">
    <citation type="submission" date="2021-04" db="EMBL/GenBank/DDBJ databases">
        <authorList>
            <person name="Gilroy R."/>
        </authorList>
    </citation>
    <scope>NUCLEOTIDE SEQUENCE</scope>
    <source>
        <strain evidence="2">5134</strain>
    </source>
</reference>
<dbReference type="AlphaFoldDB" id="A0A9D2CB36"/>
<dbReference type="InterPro" id="IPR005135">
    <property type="entry name" value="Endo/exonuclease/phosphatase"/>
</dbReference>
<comment type="caution">
    <text evidence="2">The sequence shown here is derived from an EMBL/GenBank/DDBJ whole genome shotgun (WGS) entry which is preliminary data.</text>
</comment>
<dbReference type="PANTHER" id="PTHR12121:SF36">
    <property type="entry name" value="ENDONUCLEASE_EXONUCLEASE_PHOSPHATASE DOMAIN-CONTAINING PROTEIN"/>
    <property type="match status" value="1"/>
</dbReference>
<evidence type="ECO:0000313" key="2">
    <source>
        <dbReference type="EMBL" id="HIY67952.1"/>
    </source>
</evidence>
<keyword evidence="2" id="KW-0378">Hydrolase</keyword>
<dbReference type="InterPro" id="IPR050410">
    <property type="entry name" value="CCR4/nocturin_mRNA_transcr"/>
</dbReference>
<keyword evidence="2" id="KW-0540">Nuclease</keyword>
<gene>
    <name evidence="2" type="ORF">H9828_00885</name>
</gene>
<dbReference type="PANTHER" id="PTHR12121">
    <property type="entry name" value="CARBON CATABOLITE REPRESSOR PROTEIN 4"/>
    <property type="match status" value="1"/>
</dbReference>
<dbReference type="GO" id="GO:0004519">
    <property type="term" value="F:endonuclease activity"/>
    <property type="evidence" value="ECO:0007669"/>
    <property type="project" value="UniProtKB-KW"/>
</dbReference>
<dbReference type="EMBL" id="DXDA01000007">
    <property type="protein sequence ID" value="HIY67952.1"/>
    <property type="molecule type" value="Genomic_DNA"/>
</dbReference>
<organism evidence="2 3">
    <name type="scientific">Candidatus Alistipes intestinigallinarum</name>
    <dbReference type="NCBI Taxonomy" id="2838440"/>
    <lineage>
        <taxon>Bacteria</taxon>
        <taxon>Pseudomonadati</taxon>
        <taxon>Bacteroidota</taxon>
        <taxon>Bacteroidia</taxon>
        <taxon>Bacteroidales</taxon>
        <taxon>Rikenellaceae</taxon>
        <taxon>Alistipes</taxon>
    </lineage>
</organism>
<name>A0A9D2CB36_9BACT</name>
<evidence type="ECO:0000313" key="3">
    <source>
        <dbReference type="Proteomes" id="UP000886844"/>
    </source>
</evidence>
<dbReference type="Pfam" id="PF03372">
    <property type="entry name" value="Exo_endo_phos"/>
    <property type="match status" value="1"/>
</dbReference>